<gene>
    <name evidence="1" type="ORF">HQN85_05085</name>
</gene>
<proteinExistence type="predicted"/>
<sequence>MNNRDFENYEKIEFDFDQEWVPKRAQKLKPHLYKDGFAYCCVFGPDPQVGIYGCGDSPEEAIMDWADDLDQRITSLTGADNAAHIAIEHLER</sequence>
<accession>A0ABX2DAK1</accession>
<dbReference type="RefSeq" id="WP_173269469.1">
    <property type="nucleotide sequence ID" value="NZ_JABMKV010000001.1"/>
</dbReference>
<evidence type="ECO:0008006" key="3">
    <source>
        <dbReference type="Google" id="ProtNLM"/>
    </source>
</evidence>
<evidence type="ECO:0000313" key="1">
    <source>
        <dbReference type="EMBL" id="NQX31085.1"/>
    </source>
</evidence>
<comment type="caution">
    <text evidence="1">The sequence shown here is derived from an EMBL/GenBank/DDBJ whole genome shotgun (WGS) entry which is preliminary data.</text>
</comment>
<organism evidence="1 2">
    <name type="scientific">Pedobacter boryungensis</name>
    <dbReference type="NCBI Taxonomy" id="869962"/>
    <lineage>
        <taxon>Bacteria</taxon>
        <taxon>Pseudomonadati</taxon>
        <taxon>Bacteroidota</taxon>
        <taxon>Sphingobacteriia</taxon>
        <taxon>Sphingobacteriales</taxon>
        <taxon>Sphingobacteriaceae</taxon>
        <taxon>Pedobacter</taxon>
    </lineage>
</organism>
<keyword evidence="2" id="KW-1185">Reference proteome</keyword>
<reference evidence="1 2" key="1">
    <citation type="submission" date="2020-05" db="EMBL/GenBank/DDBJ databases">
        <title>Description of Pedobacter foliorum sp. nov.</title>
        <authorList>
            <person name="Qi S."/>
            <person name="Carlier A."/>
            <person name="Cnockaert M."/>
            <person name="Vandamme P."/>
        </authorList>
    </citation>
    <scope>NUCLEOTIDE SEQUENCE [LARGE SCALE GENOMIC DNA]</scope>
    <source>
        <strain evidence="1 2">LMG 31300</strain>
    </source>
</reference>
<dbReference type="EMBL" id="JABMKV010000001">
    <property type="protein sequence ID" value="NQX31085.1"/>
    <property type="molecule type" value="Genomic_DNA"/>
</dbReference>
<evidence type="ECO:0000313" key="2">
    <source>
        <dbReference type="Proteomes" id="UP000762110"/>
    </source>
</evidence>
<dbReference type="Proteomes" id="UP000762110">
    <property type="component" value="Unassembled WGS sequence"/>
</dbReference>
<protein>
    <recommendedName>
        <fullName evidence="3">DUF4242 domain-containing protein</fullName>
    </recommendedName>
</protein>
<name>A0ABX2DAK1_9SPHI</name>